<keyword evidence="1" id="KW-1133">Transmembrane helix</keyword>
<protein>
    <recommendedName>
        <fullName evidence="4">Abortive infection protein</fullName>
    </recommendedName>
</protein>
<feature type="transmembrane region" description="Helical" evidence="1">
    <location>
        <begin position="311"/>
        <end position="335"/>
    </location>
</feature>
<gene>
    <name evidence="2" type="ORF">AC477_04040</name>
</gene>
<feature type="transmembrane region" description="Helical" evidence="1">
    <location>
        <begin position="66"/>
        <end position="89"/>
    </location>
</feature>
<dbReference type="AlphaFoldDB" id="A0A0M0BT63"/>
<dbReference type="Proteomes" id="UP000037237">
    <property type="component" value="Unassembled WGS sequence"/>
</dbReference>
<comment type="caution">
    <text evidence="2">The sequence shown here is derived from an EMBL/GenBank/DDBJ whole genome shotgun (WGS) entry which is preliminary data.</text>
</comment>
<sequence length="354" mass="39534">MLIYALKLFTKIFLIITAVVTVFLYFFAIILEPVLFYLTPEGINASAFQLTTLSGWFLNIQLRLPISLPLGVIFLGLWSIFILSFVGAWKLKNSFHIVIKESLTKSTKKLFNNSLFAMSFINNMALVLILLINSLQEAGGIPTGTPPIQDKPFVDFFALSYSVVVEEIGFRLLPIGIFLLVSLLFVAKKRGIVFSLRQKIKLFFVAILVPDKAKNMVDSKTVKKNGIINGITMGEWGILLFTSLVFGLAHFNPGFSWEIGKISSAAVSGLIIGLSYLIYGAPAAIILHWFFNSYIDTFFLLSEVYPIAEPFANVVVILSIILGVIGWGYVIYLGYHRLVSIIQEKQKTAKLRLI</sequence>
<organism evidence="2 3">
    <name type="scientific">miscellaneous Crenarchaeota group-1 archaeon SG8-32-1</name>
    <dbReference type="NCBI Taxonomy" id="1685124"/>
    <lineage>
        <taxon>Archaea</taxon>
        <taxon>Candidatus Bathyarchaeota</taxon>
        <taxon>MCG-1</taxon>
    </lineage>
</organism>
<accession>A0A0M0BT63</accession>
<feature type="transmembrane region" description="Helical" evidence="1">
    <location>
        <begin position="267"/>
        <end position="291"/>
    </location>
</feature>
<dbReference type="EMBL" id="LFWU01000095">
    <property type="protein sequence ID" value="KON31639.1"/>
    <property type="molecule type" value="Genomic_DNA"/>
</dbReference>
<keyword evidence="1" id="KW-0472">Membrane</keyword>
<keyword evidence="1" id="KW-0812">Transmembrane</keyword>
<evidence type="ECO:0000313" key="2">
    <source>
        <dbReference type="EMBL" id="KON31639.1"/>
    </source>
</evidence>
<evidence type="ECO:0008006" key="4">
    <source>
        <dbReference type="Google" id="ProtNLM"/>
    </source>
</evidence>
<reference evidence="2 3" key="1">
    <citation type="submission" date="2015-06" db="EMBL/GenBank/DDBJ databases">
        <title>New insights into the roles of widespread benthic archaea in carbon and nitrogen cycling.</title>
        <authorList>
            <person name="Lazar C.S."/>
            <person name="Baker B.J."/>
            <person name="Seitz K.W."/>
            <person name="Hyde A.S."/>
            <person name="Dick G.J."/>
            <person name="Hinrichs K.-U."/>
            <person name="Teske A.P."/>
        </authorList>
    </citation>
    <scope>NUCLEOTIDE SEQUENCE [LARGE SCALE GENOMIC DNA]</scope>
    <source>
        <strain evidence="2">SG8-32-1</strain>
    </source>
</reference>
<feature type="transmembrane region" description="Helical" evidence="1">
    <location>
        <begin position="110"/>
        <end position="132"/>
    </location>
</feature>
<feature type="transmembrane region" description="Helical" evidence="1">
    <location>
        <begin position="12"/>
        <end position="31"/>
    </location>
</feature>
<evidence type="ECO:0000313" key="3">
    <source>
        <dbReference type="Proteomes" id="UP000037237"/>
    </source>
</evidence>
<feature type="transmembrane region" description="Helical" evidence="1">
    <location>
        <begin position="168"/>
        <end position="187"/>
    </location>
</feature>
<evidence type="ECO:0000256" key="1">
    <source>
        <dbReference type="SAM" id="Phobius"/>
    </source>
</evidence>
<feature type="transmembrane region" description="Helical" evidence="1">
    <location>
        <begin position="236"/>
        <end position="255"/>
    </location>
</feature>
<proteinExistence type="predicted"/>
<name>A0A0M0BT63_9ARCH</name>